<protein>
    <submittedName>
        <fullName evidence="4">CBS domain-containing protein</fullName>
    </submittedName>
</protein>
<sequence>MKVSDAMTSQVSTAAPTDTVRKVAQVMAHVETGAVPIVENGKVVGLVTDRDIVLRVVAEGRSFDSPISEAMSEGEVQSVREDDVLADATAKMASHQIRRLVVLNEAGNLTGILSLGDVAKDYGAKQVGKTLEEISQEGGEMAAAPAS</sequence>
<name>A0ABU1N665_9CAUL</name>
<evidence type="ECO:0000256" key="1">
    <source>
        <dbReference type="ARBA" id="ARBA00022737"/>
    </source>
</evidence>
<dbReference type="RefSeq" id="WP_310034989.1">
    <property type="nucleotide sequence ID" value="NZ_JAVDRL010000016.1"/>
</dbReference>
<evidence type="ECO:0000313" key="5">
    <source>
        <dbReference type="Proteomes" id="UP001262754"/>
    </source>
</evidence>
<dbReference type="PANTHER" id="PTHR48108:SF34">
    <property type="entry name" value="CBS DOMAIN-CONTAINING PROTEIN YHCV"/>
    <property type="match status" value="1"/>
</dbReference>
<dbReference type="CDD" id="cd04622">
    <property type="entry name" value="CBS_pair_HRP1_like"/>
    <property type="match status" value="1"/>
</dbReference>
<keyword evidence="5" id="KW-1185">Reference proteome</keyword>
<gene>
    <name evidence="4" type="ORF">J2800_004699</name>
</gene>
<evidence type="ECO:0000259" key="3">
    <source>
        <dbReference type="PROSITE" id="PS51371"/>
    </source>
</evidence>
<dbReference type="Gene3D" id="3.10.580.10">
    <property type="entry name" value="CBS-domain"/>
    <property type="match status" value="1"/>
</dbReference>
<accession>A0ABU1N665</accession>
<proteinExistence type="predicted"/>
<dbReference type="InterPro" id="IPR051462">
    <property type="entry name" value="CBS_domain-containing"/>
</dbReference>
<keyword evidence="2" id="KW-0129">CBS domain</keyword>
<dbReference type="SMART" id="SM00116">
    <property type="entry name" value="CBS"/>
    <property type="match status" value="2"/>
</dbReference>
<dbReference type="Proteomes" id="UP001262754">
    <property type="component" value="Unassembled WGS sequence"/>
</dbReference>
<evidence type="ECO:0000313" key="4">
    <source>
        <dbReference type="EMBL" id="MDR6533929.1"/>
    </source>
</evidence>
<comment type="caution">
    <text evidence="4">The sequence shown here is derived from an EMBL/GenBank/DDBJ whole genome shotgun (WGS) entry which is preliminary data.</text>
</comment>
<keyword evidence="1" id="KW-0677">Repeat</keyword>
<dbReference type="InterPro" id="IPR000644">
    <property type="entry name" value="CBS_dom"/>
</dbReference>
<dbReference type="Pfam" id="PF00571">
    <property type="entry name" value="CBS"/>
    <property type="match status" value="2"/>
</dbReference>
<dbReference type="PROSITE" id="PS51371">
    <property type="entry name" value="CBS"/>
    <property type="match status" value="2"/>
</dbReference>
<evidence type="ECO:0000256" key="2">
    <source>
        <dbReference type="PROSITE-ProRule" id="PRU00703"/>
    </source>
</evidence>
<organism evidence="4 5">
    <name type="scientific">Caulobacter rhizosphaerae</name>
    <dbReference type="NCBI Taxonomy" id="2010972"/>
    <lineage>
        <taxon>Bacteria</taxon>
        <taxon>Pseudomonadati</taxon>
        <taxon>Pseudomonadota</taxon>
        <taxon>Alphaproteobacteria</taxon>
        <taxon>Caulobacterales</taxon>
        <taxon>Caulobacteraceae</taxon>
        <taxon>Caulobacter</taxon>
    </lineage>
</organism>
<feature type="domain" description="CBS" evidence="3">
    <location>
        <begin position="71"/>
        <end position="130"/>
    </location>
</feature>
<dbReference type="InterPro" id="IPR046342">
    <property type="entry name" value="CBS_dom_sf"/>
</dbReference>
<dbReference type="EMBL" id="JAVDRL010000016">
    <property type="protein sequence ID" value="MDR6533929.1"/>
    <property type="molecule type" value="Genomic_DNA"/>
</dbReference>
<reference evidence="4 5" key="1">
    <citation type="submission" date="2023-07" db="EMBL/GenBank/DDBJ databases">
        <title>Sorghum-associated microbial communities from plants grown in Nebraska, USA.</title>
        <authorList>
            <person name="Schachtman D."/>
        </authorList>
    </citation>
    <scope>NUCLEOTIDE SEQUENCE [LARGE SCALE GENOMIC DNA]</scope>
    <source>
        <strain evidence="4 5">DS2154</strain>
    </source>
</reference>
<feature type="domain" description="CBS" evidence="3">
    <location>
        <begin position="7"/>
        <end position="65"/>
    </location>
</feature>
<dbReference type="SUPFAM" id="SSF54631">
    <property type="entry name" value="CBS-domain pair"/>
    <property type="match status" value="1"/>
</dbReference>
<dbReference type="PANTHER" id="PTHR48108">
    <property type="entry name" value="CBS DOMAIN-CONTAINING PROTEIN CBSX2, CHLOROPLASTIC"/>
    <property type="match status" value="1"/>
</dbReference>